<proteinExistence type="predicted"/>
<accession>A0A816WNT6</accession>
<dbReference type="Proteomes" id="UP000663887">
    <property type="component" value="Unassembled WGS sequence"/>
</dbReference>
<sequence length="260" mass="30068">MAATDVINQQNLIETGLFHAWSYAAFNELKNVKTSEKVSLDSIVECMGNDLRANGLNELIGISRTHNHFKLHPYEVLQVTLGSSINDPTVKVDSGATVVHLNPVKLESLKATPIPYMWAYDKEAKQFFPMQFFDGSNIIMQQRFDALCSNEKLDKLVLFLTQFADHVERTGTQDDLGFYIHYEDLMTFDNESGQDFTLMEETDVRDRCQWVTPKTKDMLQAFLIEKQKTEVRLFYINYLILNKYDDNRFSYLFSLNPRSS</sequence>
<name>A0A816WNT6_9BILA</name>
<comment type="caution">
    <text evidence="1">The sequence shown here is derived from an EMBL/GenBank/DDBJ whole genome shotgun (WGS) entry which is preliminary data.</text>
</comment>
<evidence type="ECO:0000313" key="2">
    <source>
        <dbReference type="Proteomes" id="UP000663887"/>
    </source>
</evidence>
<evidence type="ECO:0000313" key="1">
    <source>
        <dbReference type="EMBL" id="CAF2133507.1"/>
    </source>
</evidence>
<reference evidence="1" key="1">
    <citation type="submission" date="2021-02" db="EMBL/GenBank/DDBJ databases">
        <authorList>
            <person name="Nowell W R."/>
        </authorList>
    </citation>
    <scope>NUCLEOTIDE SEQUENCE</scope>
</reference>
<organism evidence="1 2">
    <name type="scientific">Rotaria magnacalcarata</name>
    <dbReference type="NCBI Taxonomy" id="392030"/>
    <lineage>
        <taxon>Eukaryota</taxon>
        <taxon>Metazoa</taxon>
        <taxon>Spiralia</taxon>
        <taxon>Gnathifera</taxon>
        <taxon>Rotifera</taxon>
        <taxon>Eurotatoria</taxon>
        <taxon>Bdelloidea</taxon>
        <taxon>Philodinida</taxon>
        <taxon>Philodinidae</taxon>
        <taxon>Rotaria</taxon>
    </lineage>
</organism>
<dbReference type="EMBL" id="CAJNRG010011566">
    <property type="protein sequence ID" value="CAF2133507.1"/>
    <property type="molecule type" value="Genomic_DNA"/>
</dbReference>
<protein>
    <submittedName>
        <fullName evidence="1">Uncharacterized protein</fullName>
    </submittedName>
</protein>
<gene>
    <name evidence="1" type="ORF">XDN619_LOCUS25189</name>
</gene>
<dbReference type="AlphaFoldDB" id="A0A816WNT6"/>